<evidence type="ECO:0000313" key="12">
    <source>
        <dbReference type="EMBL" id="GAA0158020.1"/>
    </source>
</evidence>
<feature type="region of interest" description="Disordered" evidence="10">
    <location>
        <begin position="1"/>
        <end position="61"/>
    </location>
</feature>
<comment type="caution">
    <text evidence="12">The sequence shown here is derived from an EMBL/GenBank/DDBJ whole genome shotgun (WGS) entry which is preliminary data.</text>
</comment>
<proteinExistence type="inferred from homology"/>
<feature type="region of interest" description="Disordered" evidence="10">
    <location>
        <begin position="196"/>
        <end position="218"/>
    </location>
</feature>
<dbReference type="PANTHER" id="PTHR31241:SF62">
    <property type="entry name" value="DEHYDRATION-RESPONSIVE ELEMENT-BINDING PROTEIN 2D"/>
    <property type="match status" value="1"/>
</dbReference>
<dbReference type="GO" id="GO:0000976">
    <property type="term" value="F:transcription cis-regulatory region binding"/>
    <property type="evidence" value="ECO:0007669"/>
    <property type="project" value="TreeGrafter"/>
</dbReference>
<dbReference type="InterPro" id="IPR001471">
    <property type="entry name" value="AP2/ERF_dom"/>
</dbReference>
<evidence type="ECO:0000259" key="11">
    <source>
        <dbReference type="PROSITE" id="PS51032"/>
    </source>
</evidence>
<dbReference type="Pfam" id="PF00847">
    <property type="entry name" value="AP2"/>
    <property type="match status" value="1"/>
</dbReference>
<dbReference type="PRINTS" id="PR00367">
    <property type="entry name" value="ETHRSPELEMNT"/>
</dbReference>
<comment type="similarity">
    <text evidence="9">Belongs to the AP2/ERF transcription factor family. ERF subfamily.</text>
</comment>
<evidence type="ECO:0000256" key="2">
    <source>
        <dbReference type="ARBA" id="ARBA00022821"/>
    </source>
</evidence>
<sequence length="393" mass="43854">MAMSKSRSESKSKKQEMESKLKIRKNMNEQLISNTDDEELRKNNKRAVPHRGKGSKRGCMRGKGGPENLGCAYRGVRQRIWGKWVAEIREPCKAVGEGRKTQRRLWLGTFPSSIEAAHAYDTAAKALYGPNAILNFPMTVLQPMHVSDCNNGVVHDRRSLLGVCVDKFDKFGAIPSTVTDVKVDVYNSIDSSMVTEAKTGHESPENTSDLTTSSDDGFKDENIAGNMSGLHDLRNKDYYNFSVDKEDGPVQLASVDDRKTGIVGSVDYLQGGDNEDESLEEDFSSFANYLEDTLMEDSCGTFVSDNFKACEEENLGTKSVVETDVCCYESSSTNYASEVHRSYNIGYLEAPTPSTIPLHSCKEDVELSLDDRVEQALNDENFNFDFSFLSEFW</sequence>
<dbReference type="GO" id="GO:0045893">
    <property type="term" value="P:positive regulation of DNA-templated transcription"/>
    <property type="evidence" value="ECO:0007669"/>
    <property type="project" value="TreeGrafter"/>
</dbReference>
<dbReference type="PANTHER" id="PTHR31241">
    <property type="entry name" value="DEHYDRATION-RESPONSIVE ELEMENT-BINDING PROTEIN 2C"/>
    <property type="match status" value="1"/>
</dbReference>
<keyword evidence="6" id="KW-0010">Activator</keyword>
<evidence type="ECO:0000256" key="8">
    <source>
        <dbReference type="ARBA" id="ARBA00023242"/>
    </source>
</evidence>
<dbReference type="InterPro" id="IPR016177">
    <property type="entry name" value="DNA-bd_dom_sf"/>
</dbReference>
<evidence type="ECO:0000256" key="7">
    <source>
        <dbReference type="ARBA" id="ARBA00023163"/>
    </source>
</evidence>
<dbReference type="InterPro" id="IPR036955">
    <property type="entry name" value="AP2/ERF_dom_sf"/>
</dbReference>
<dbReference type="GO" id="GO:0006952">
    <property type="term" value="P:defense response"/>
    <property type="evidence" value="ECO:0007669"/>
    <property type="project" value="UniProtKB-KW"/>
</dbReference>
<evidence type="ECO:0000256" key="3">
    <source>
        <dbReference type="ARBA" id="ARBA00023015"/>
    </source>
</evidence>
<dbReference type="GO" id="GO:0003700">
    <property type="term" value="F:DNA-binding transcription factor activity"/>
    <property type="evidence" value="ECO:0007669"/>
    <property type="project" value="InterPro"/>
</dbReference>
<accession>A0AAV3Q272</accession>
<keyword evidence="7" id="KW-0804">Transcription</keyword>
<gene>
    <name evidence="12" type="ORF">LIER_15149</name>
</gene>
<evidence type="ECO:0000256" key="6">
    <source>
        <dbReference type="ARBA" id="ARBA00023159"/>
    </source>
</evidence>
<keyword evidence="13" id="KW-1185">Reference proteome</keyword>
<keyword evidence="3" id="KW-0805">Transcription regulation</keyword>
<reference evidence="12 13" key="1">
    <citation type="submission" date="2024-01" db="EMBL/GenBank/DDBJ databases">
        <title>The complete chloroplast genome sequence of Lithospermum erythrorhizon: insights into the phylogenetic relationship among Boraginaceae species and the maternal lineages of purple gromwells.</title>
        <authorList>
            <person name="Okada T."/>
            <person name="Watanabe K."/>
        </authorList>
    </citation>
    <scope>NUCLEOTIDE SEQUENCE [LARGE SCALE GENOMIC DNA]</scope>
</reference>
<protein>
    <recommendedName>
        <fullName evidence="11">AP2/ERF domain-containing protein</fullName>
    </recommendedName>
</protein>
<dbReference type="FunFam" id="3.30.730.10:FF:000001">
    <property type="entry name" value="Ethylene-responsive transcription factor 2"/>
    <property type="match status" value="1"/>
</dbReference>
<dbReference type="SMART" id="SM00380">
    <property type="entry name" value="AP2"/>
    <property type="match status" value="1"/>
</dbReference>
<evidence type="ECO:0000256" key="4">
    <source>
        <dbReference type="ARBA" id="ARBA00023016"/>
    </source>
</evidence>
<dbReference type="EMBL" id="BAABME010003236">
    <property type="protein sequence ID" value="GAA0158020.1"/>
    <property type="molecule type" value="Genomic_DNA"/>
</dbReference>
<dbReference type="GO" id="GO:0005634">
    <property type="term" value="C:nucleus"/>
    <property type="evidence" value="ECO:0007669"/>
    <property type="project" value="UniProtKB-SubCell"/>
</dbReference>
<comment type="subcellular location">
    <subcellularLocation>
        <location evidence="1">Nucleus</location>
    </subcellularLocation>
</comment>
<feature type="domain" description="AP2/ERF" evidence="11">
    <location>
        <begin position="72"/>
        <end position="137"/>
    </location>
</feature>
<feature type="compositionally biased region" description="Polar residues" evidence="10">
    <location>
        <begin position="205"/>
        <end position="215"/>
    </location>
</feature>
<feature type="compositionally biased region" description="Basic and acidic residues" evidence="10">
    <location>
        <begin position="1"/>
        <end position="21"/>
    </location>
</feature>
<keyword evidence="5" id="KW-0238">DNA-binding</keyword>
<organism evidence="12 13">
    <name type="scientific">Lithospermum erythrorhizon</name>
    <name type="common">Purple gromwell</name>
    <name type="synonym">Lithospermum officinale var. erythrorhizon</name>
    <dbReference type="NCBI Taxonomy" id="34254"/>
    <lineage>
        <taxon>Eukaryota</taxon>
        <taxon>Viridiplantae</taxon>
        <taxon>Streptophyta</taxon>
        <taxon>Embryophyta</taxon>
        <taxon>Tracheophyta</taxon>
        <taxon>Spermatophyta</taxon>
        <taxon>Magnoliopsida</taxon>
        <taxon>eudicotyledons</taxon>
        <taxon>Gunneridae</taxon>
        <taxon>Pentapetalae</taxon>
        <taxon>asterids</taxon>
        <taxon>lamiids</taxon>
        <taxon>Boraginales</taxon>
        <taxon>Boraginaceae</taxon>
        <taxon>Boraginoideae</taxon>
        <taxon>Lithospermeae</taxon>
        <taxon>Lithospermum</taxon>
    </lineage>
</organism>
<dbReference type="Proteomes" id="UP001454036">
    <property type="component" value="Unassembled WGS sequence"/>
</dbReference>
<keyword evidence="2" id="KW-0611">Plant defense</keyword>
<evidence type="ECO:0000256" key="5">
    <source>
        <dbReference type="ARBA" id="ARBA00023125"/>
    </source>
</evidence>
<evidence type="ECO:0000256" key="9">
    <source>
        <dbReference type="ARBA" id="ARBA00024343"/>
    </source>
</evidence>
<dbReference type="Gene3D" id="3.30.730.10">
    <property type="entry name" value="AP2/ERF domain"/>
    <property type="match status" value="1"/>
</dbReference>
<dbReference type="SUPFAM" id="SSF54171">
    <property type="entry name" value="DNA-binding domain"/>
    <property type="match status" value="1"/>
</dbReference>
<name>A0AAV3Q272_LITER</name>
<dbReference type="CDD" id="cd00018">
    <property type="entry name" value="AP2"/>
    <property type="match status" value="1"/>
</dbReference>
<evidence type="ECO:0000256" key="1">
    <source>
        <dbReference type="ARBA" id="ARBA00004123"/>
    </source>
</evidence>
<evidence type="ECO:0000256" key="10">
    <source>
        <dbReference type="SAM" id="MobiDB-lite"/>
    </source>
</evidence>
<keyword evidence="4" id="KW-0346">Stress response</keyword>
<dbReference type="PROSITE" id="PS51032">
    <property type="entry name" value="AP2_ERF"/>
    <property type="match status" value="1"/>
</dbReference>
<feature type="compositionally biased region" description="Basic residues" evidence="10">
    <location>
        <begin position="43"/>
        <end position="60"/>
    </location>
</feature>
<dbReference type="AlphaFoldDB" id="A0AAV3Q272"/>
<evidence type="ECO:0000313" key="13">
    <source>
        <dbReference type="Proteomes" id="UP001454036"/>
    </source>
</evidence>
<keyword evidence="8" id="KW-0539">Nucleus</keyword>